<dbReference type="PANTHER" id="PTHR43124">
    <property type="entry name" value="PURINE EFFLUX PUMP PBUE"/>
    <property type="match status" value="1"/>
</dbReference>
<dbReference type="AlphaFoldDB" id="A0A7S9DAM4"/>
<feature type="domain" description="Major facilitator superfamily (MFS) profile" evidence="7">
    <location>
        <begin position="7"/>
        <end position="380"/>
    </location>
</feature>
<feature type="transmembrane region" description="Helical" evidence="6">
    <location>
        <begin position="357"/>
        <end position="376"/>
    </location>
</feature>
<evidence type="ECO:0000256" key="6">
    <source>
        <dbReference type="SAM" id="Phobius"/>
    </source>
</evidence>
<feature type="transmembrane region" description="Helical" evidence="6">
    <location>
        <begin position="292"/>
        <end position="313"/>
    </location>
</feature>
<dbReference type="PROSITE" id="PS50850">
    <property type="entry name" value="MFS"/>
    <property type="match status" value="1"/>
</dbReference>
<evidence type="ECO:0000256" key="5">
    <source>
        <dbReference type="ARBA" id="ARBA00023136"/>
    </source>
</evidence>
<feature type="transmembrane region" description="Helical" evidence="6">
    <location>
        <begin position="268"/>
        <end position="286"/>
    </location>
</feature>
<evidence type="ECO:0000313" key="9">
    <source>
        <dbReference type="Proteomes" id="UP000594621"/>
    </source>
</evidence>
<evidence type="ECO:0000256" key="1">
    <source>
        <dbReference type="ARBA" id="ARBA00004651"/>
    </source>
</evidence>
<sequence length="389" mass="39840">MRNRWAILAILFFVRLTIAFQFQSVAAVAPLLEKTFNVGLADIGLLIGLYFTPGIVLALPGGAIGRTLGDKPTTIAALLLMIAGSLVMATTGIWGLQMAGRLASGGGGVLLTVQLTKMGADWFAGKEIATAMAIFVSSWPTGVAIALLVLPAIGTAHGAGAVFLAAAALTAIGIVLTLFYQPPPAASAVKAAAPTRLDPLALLAVIVAGAIWGLFNVGFAMIFSFGPSLLAERGWSIAAAGSAVSLVLWLSVISVPSGGFIADRTGRPLTLAIAASLAVAILLAWLPRSDTVLAILVLIGLISGHPAGPIMSLAPRVLAPETRAIGMGVFYTLFYAAMMLGPAIAGRLAKSAGTAAAALDLGALAILACPPLMWLFERIVSVRDRRAKS</sequence>
<keyword evidence="2" id="KW-1003">Cell membrane</keyword>
<feature type="transmembrane region" description="Helical" evidence="6">
    <location>
        <begin position="43"/>
        <end position="63"/>
    </location>
</feature>
<dbReference type="EMBL" id="CP061379">
    <property type="protein sequence ID" value="QPF94292.1"/>
    <property type="molecule type" value="Genomic_DNA"/>
</dbReference>
<name>A0A7S9DAM4_9BRAD</name>
<dbReference type="Gene3D" id="1.20.1250.20">
    <property type="entry name" value="MFS general substrate transporter like domains"/>
    <property type="match status" value="1"/>
</dbReference>
<reference evidence="8 9" key="1">
    <citation type="submission" date="2020-09" db="EMBL/GenBank/DDBJ databases">
        <title>Complete genomes of bradyrhizobia occurring on native shrubby legumes in Australia.</title>
        <authorList>
            <person name="Lafay B."/>
        </authorList>
    </citation>
    <scope>NUCLEOTIDE SEQUENCE [LARGE SCALE GENOMIC DNA]</scope>
    <source>
        <strain evidence="8 9">BDV5040</strain>
    </source>
</reference>
<protein>
    <submittedName>
        <fullName evidence="8">MFS transporter</fullName>
    </submittedName>
</protein>
<feature type="transmembrane region" description="Helical" evidence="6">
    <location>
        <begin position="200"/>
        <end position="223"/>
    </location>
</feature>
<organism evidence="8 9">
    <name type="scientific">Bradyrhizobium commune</name>
    <dbReference type="NCBI Taxonomy" id="83627"/>
    <lineage>
        <taxon>Bacteria</taxon>
        <taxon>Pseudomonadati</taxon>
        <taxon>Pseudomonadota</taxon>
        <taxon>Alphaproteobacteria</taxon>
        <taxon>Hyphomicrobiales</taxon>
        <taxon>Nitrobacteraceae</taxon>
        <taxon>Bradyrhizobium</taxon>
    </lineage>
</organism>
<dbReference type="RefSeq" id="WP_195803785.1">
    <property type="nucleotide sequence ID" value="NZ_CP061379.1"/>
</dbReference>
<evidence type="ECO:0000256" key="3">
    <source>
        <dbReference type="ARBA" id="ARBA00022692"/>
    </source>
</evidence>
<evidence type="ECO:0000256" key="2">
    <source>
        <dbReference type="ARBA" id="ARBA00022475"/>
    </source>
</evidence>
<dbReference type="InterPro" id="IPR020846">
    <property type="entry name" value="MFS_dom"/>
</dbReference>
<comment type="subcellular location">
    <subcellularLocation>
        <location evidence="1">Cell membrane</location>
        <topology evidence="1">Multi-pass membrane protein</topology>
    </subcellularLocation>
</comment>
<keyword evidence="5 6" id="KW-0472">Membrane</keyword>
<feature type="transmembrane region" description="Helical" evidence="6">
    <location>
        <begin position="235"/>
        <end position="256"/>
    </location>
</feature>
<dbReference type="GO" id="GO:0022857">
    <property type="term" value="F:transmembrane transporter activity"/>
    <property type="evidence" value="ECO:0007669"/>
    <property type="project" value="InterPro"/>
</dbReference>
<dbReference type="InterPro" id="IPR050189">
    <property type="entry name" value="MFS_Efflux_Transporters"/>
</dbReference>
<feature type="transmembrane region" description="Helical" evidence="6">
    <location>
        <begin position="132"/>
        <end position="153"/>
    </location>
</feature>
<dbReference type="SUPFAM" id="SSF103473">
    <property type="entry name" value="MFS general substrate transporter"/>
    <property type="match status" value="1"/>
</dbReference>
<feature type="transmembrane region" description="Helical" evidence="6">
    <location>
        <begin position="159"/>
        <end position="180"/>
    </location>
</feature>
<dbReference type="InterPro" id="IPR011701">
    <property type="entry name" value="MFS"/>
</dbReference>
<feature type="transmembrane region" description="Helical" evidence="6">
    <location>
        <begin position="325"/>
        <end position="345"/>
    </location>
</feature>
<evidence type="ECO:0000259" key="7">
    <source>
        <dbReference type="PROSITE" id="PS50850"/>
    </source>
</evidence>
<dbReference type="Proteomes" id="UP000594621">
    <property type="component" value="Chromosome"/>
</dbReference>
<dbReference type="Pfam" id="PF07690">
    <property type="entry name" value="MFS_1"/>
    <property type="match status" value="1"/>
</dbReference>
<feature type="transmembrane region" description="Helical" evidence="6">
    <location>
        <begin position="75"/>
        <end position="96"/>
    </location>
</feature>
<keyword evidence="9" id="KW-1185">Reference proteome</keyword>
<dbReference type="InterPro" id="IPR036259">
    <property type="entry name" value="MFS_trans_sf"/>
</dbReference>
<keyword evidence="3 6" id="KW-0812">Transmembrane</keyword>
<gene>
    <name evidence="8" type="ORF">IC761_13875</name>
</gene>
<evidence type="ECO:0000313" key="8">
    <source>
        <dbReference type="EMBL" id="QPF94292.1"/>
    </source>
</evidence>
<keyword evidence="4 6" id="KW-1133">Transmembrane helix</keyword>
<proteinExistence type="predicted"/>
<dbReference type="PANTHER" id="PTHR43124:SF3">
    <property type="entry name" value="CHLORAMPHENICOL EFFLUX PUMP RV0191"/>
    <property type="match status" value="1"/>
</dbReference>
<dbReference type="GO" id="GO:0005886">
    <property type="term" value="C:plasma membrane"/>
    <property type="evidence" value="ECO:0007669"/>
    <property type="project" value="UniProtKB-SubCell"/>
</dbReference>
<evidence type="ECO:0000256" key="4">
    <source>
        <dbReference type="ARBA" id="ARBA00022989"/>
    </source>
</evidence>
<accession>A0A7S9DAM4</accession>
<dbReference type="KEGG" id="bcou:IC761_13875"/>